<dbReference type="EMBL" id="BAABKC010000096">
    <property type="protein sequence ID" value="GAA5072482.1"/>
    <property type="molecule type" value="Genomic_DNA"/>
</dbReference>
<organism evidence="1 2">
    <name type="scientific">Streptomyces similanensis</name>
    <dbReference type="NCBI Taxonomy" id="1274988"/>
    <lineage>
        <taxon>Bacteria</taxon>
        <taxon>Bacillati</taxon>
        <taxon>Actinomycetota</taxon>
        <taxon>Actinomycetes</taxon>
        <taxon>Kitasatosporales</taxon>
        <taxon>Streptomycetaceae</taxon>
        <taxon>Streptomyces</taxon>
    </lineage>
</organism>
<dbReference type="Proteomes" id="UP001500124">
    <property type="component" value="Unassembled WGS sequence"/>
</dbReference>
<accession>A0ABP9LCD3</accession>
<gene>
    <name evidence="1" type="ORF">GCM10023336_59340</name>
</gene>
<name>A0ABP9LCD3_9ACTN</name>
<proteinExistence type="predicted"/>
<evidence type="ECO:0000313" key="1">
    <source>
        <dbReference type="EMBL" id="GAA5072482.1"/>
    </source>
</evidence>
<sequence>MATTSGRLPRRLEGSDDDLFAADDERRLVLEFIRDLHNRDPKGDQGRYPTTTSGALSPAAVCCAYPHLFRQYVDRLFAYTQERISHAGQSV</sequence>
<comment type="caution">
    <text evidence="1">The sequence shown here is derived from an EMBL/GenBank/DDBJ whole genome shotgun (WGS) entry which is preliminary data.</text>
</comment>
<reference evidence="2" key="1">
    <citation type="journal article" date="2019" name="Int. J. Syst. Evol. Microbiol.">
        <title>The Global Catalogue of Microorganisms (GCM) 10K type strain sequencing project: providing services to taxonomists for standard genome sequencing and annotation.</title>
        <authorList>
            <consortium name="The Broad Institute Genomics Platform"/>
            <consortium name="The Broad Institute Genome Sequencing Center for Infectious Disease"/>
            <person name="Wu L."/>
            <person name="Ma J."/>
        </authorList>
    </citation>
    <scope>NUCLEOTIDE SEQUENCE [LARGE SCALE GENOMIC DNA]</scope>
    <source>
        <strain evidence="2">JCM 18410</strain>
    </source>
</reference>
<protein>
    <submittedName>
        <fullName evidence="1">Uncharacterized protein</fullName>
    </submittedName>
</protein>
<keyword evidence="2" id="KW-1185">Reference proteome</keyword>
<dbReference type="RefSeq" id="WP_345671137.1">
    <property type="nucleotide sequence ID" value="NZ_BAABKC010000096.1"/>
</dbReference>
<evidence type="ECO:0000313" key="2">
    <source>
        <dbReference type="Proteomes" id="UP001500124"/>
    </source>
</evidence>